<gene>
    <name evidence="4" type="ORF">JOC73_001149</name>
</gene>
<dbReference type="InterPro" id="IPR009060">
    <property type="entry name" value="UBA-like_sf"/>
</dbReference>
<name>A0ABS2NP06_9FIRM</name>
<accession>A0ABS2NP06</accession>
<dbReference type="EMBL" id="JAFBEE010000005">
    <property type="protein sequence ID" value="MBM7614637.1"/>
    <property type="molecule type" value="Genomic_DNA"/>
</dbReference>
<proteinExistence type="predicted"/>
<evidence type="ECO:0000313" key="5">
    <source>
        <dbReference type="Proteomes" id="UP001314796"/>
    </source>
</evidence>
<evidence type="ECO:0000256" key="1">
    <source>
        <dbReference type="SAM" id="Coils"/>
    </source>
</evidence>
<dbReference type="Pfam" id="PF14242">
    <property type="entry name" value="DUF4342"/>
    <property type="match status" value="1"/>
</dbReference>
<keyword evidence="1" id="KW-0175">Coiled coil</keyword>
<feature type="coiled-coil region" evidence="1">
    <location>
        <begin position="131"/>
        <end position="173"/>
    </location>
</feature>
<dbReference type="SUPFAM" id="SSF46934">
    <property type="entry name" value="UBA-like"/>
    <property type="match status" value="1"/>
</dbReference>
<dbReference type="InterPro" id="IPR025642">
    <property type="entry name" value="DUF4342"/>
</dbReference>
<dbReference type="Proteomes" id="UP001314796">
    <property type="component" value="Unassembled WGS sequence"/>
</dbReference>
<reference evidence="4 5" key="1">
    <citation type="submission" date="2021-01" db="EMBL/GenBank/DDBJ databases">
        <title>Genomic Encyclopedia of Type Strains, Phase IV (KMG-IV): sequencing the most valuable type-strain genomes for metagenomic binning, comparative biology and taxonomic classification.</title>
        <authorList>
            <person name="Goeker M."/>
        </authorList>
    </citation>
    <scope>NUCLEOTIDE SEQUENCE [LARGE SCALE GENOMIC DNA]</scope>
    <source>
        <strain evidence="4 5">DSM 25890</strain>
    </source>
</reference>
<keyword evidence="2" id="KW-0812">Transmembrane</keyword>
<evidence type="ECO:0000313" key="4">
    <source>
        <dbReference type="EMBL" id="MBM7614637.1"/>
    </source>
</evidence>
<organism evidence="4 5">
    <name type="scientific">Alkaliphilus hydrothermalis</name>
    <dbReference type="NCBI Taxonomy" id="1482730"/>
    <lineage>
        <taxon>Bacteria</taxon>
        <taxon>Bacillati</taxon>
        <taxon>Bacillota</taxon>
        <taxon>Clostridia</taxon>
        <taxon>Peptostreptococcales</taxon>
        <taxon>Natronincolaceae</taxon>
        <taxon>Alkaliphilus</taxon>
    </lineage>
</organism>
<comment type="caution">
    <text evidence="4">The sequence shown here is derived from an EMBL/GenBank/DDBJ whole genome shotgun (WGS) entry which is preliminary data.</text>
</comment>
<feature type="transmembrane region" description="Helical" evidence="2">
    <location>
        <begin position="84"/>
        <end position="112"/>
    </location>
</feature>
<sequence>MDINLEKIDTIRERAGVSYRVAKEVLEKHNGDLVEALIDLEEQENGKNWTESMNVMGNEVIEKLKRVIKKGNVTRVILKKDGNVLLNIPVTAGAIGVVLAPLVSIVGVSAALASRATIEIVKDNGDIVDINDIAEEKINDVRNKFSKQKDNVVDEAENFKEDVTEDIEETLDDLNNGSDY</sequence>
<feature type="domain" description="DUF4342" evidence="3">
    <location>
        <begin position="47"/>
        <end position="122"/>
    </location>
</feature>
<keyword evidence="5" id="KW-1185">Reference proteome</keyword>
<dbReference type="RefSeq" id="WP_204401036.1">
    <property type="nucleotide sequence ID" value="NZ_JAFBEE010000005.1"/>
</dbReference>
<keyword evidence="2" id="KW-0472">Membrane</keyword>
<keyword evidence="2" id="KW-1133">Transmembrane helix</keyword>
<evidence type="ECO:0000259" key="3">
    <source>
        <dbReference type="Pfam" id="PF14242"/>
    </source>
</evidence>
<dbReference type="Gene3D" id="1.10.8.10">
    <property type="entry name" value="DNA helicase RuvA subunit, C-terminal domain"/>
    <property type="match status" value="1"/>
</dbReference>
<protein>
    <submittedName>
        <fullName evidence="4">NACalpha-BTF3-like transcription factor</fullName>
    </submittedName>
</protein>
<dbReference type="CDD" id="cd14360">
    <property type="entry name" value="UBA_NAC_like_bac"/>
    <property type="match status" value="1"/>
</dbReference>
<evidence type="ECO:0000256" key="2">
    <source>
        <dbReference type="SAM" id="Phobius"/>
    </source>
</evidence>